<dbReference type="InterPro" id="IPR001254">
    <property type="entry name" value="Trypsin_dom"/>
</dbReference>
<dbReference type="AlphaFoldDB" id="A0AAD9ET96"/>
<evidence type="ECO:0000256" key="10">
    <source>
        <dbReference type="ARBA" id="ARBA00023034"/>
    </source>
</evidence>
<evidence type="ECO:0000256" key="17">
    <source>
        <dbReference type="ARBA" id="ARBA00040219"/>
    </source>
</evidence>
<evidence type="ECO:0000313" key="23">
    <source>
        <dbReference type="EMBL" id="KAK1876246.1"/>
    </source>
</evidence>
<evidence type="ECO:0000256" key="4">
    <source>
        <dbReference type="ARBA" id="ARBA00022525"/>
    </source>
</evidence>
<proteinExistence type="predicted"/>
<dbReference type="PANTHER" id="PTHR24278:SF28">
    <property type="entry name" value="COAGULATION FACTOR X"/>
    <property type="match status" value="1"/>
</dbReference>
<evidence type="ECO:0000256" key="1">
    <source>
        <dbReference type="ARBA" id="ARBA00004240"/>
    </source>
</evidence>
<evidence type="ECO:0000256" key="3">
    <source>
        <dbReference type="ARBA" id="ARBA00004613"/>
    </source>
</evidence>
<dbReference type="GO" id="GO:0005794">
    <property type="term" value="C:Golgi apparatus"/>
    <property type="evidence" value="ECO:0007669"/>
    <property type="project" value="UniProtKB-SubCell"/>
</dbReference>
<keyword evidence="10" id="KW-0333">Golgi apparatus</keyword>
<comment type="caution">
    <text evidence="23">The sequence shown here is derived from an EMBL/GenBank/DDBJ whole genome shotgun (WGS) entry which is preliminary data.</text>
</comment>
<keyword evidence="5" id="KW-0645">Protease</keyword>
<dbReference type="GO" id="GO:0004252">
    <property type="term" value="F:serine-type endopeptidase activity"/>
    <property type="evidence" value="ECO:0007669"/>
    <property type="project" value="UniProtKB-EC"/>
</dbReference>
<dbReference type="InterPro" id="IPR043504">
    <property type="entry name" value="Peptidase_S1_PA_chymotrypsin"/>
</dbReference>
<dbReference type="PROSITE" id="PS00135">
    <property type="entry name" value="TRYPSIN_SER"/>
    <property type="match status" value="1"/>
</dbReference>
<protein>
    <recommendedName>
        <fullName evidence="17">Vitamin K-dependent protein C</fullName>
        <ecNumber evidence="16">3.4.21.69</ecNumber>
    </recommendedName>
    <alternativeName>
        <fullName evidence="20">Anticoagulant protein C</fullName>
    </alternativeName>
    <alternativeName>
        <fullName evidence="18">Autoprothrombin IIA</fullName>
    </alternativeName>
    <alternativeName>
        <fullName evidence="19">Blood coagulation factor XIV</fullName>
    </alternativeName>
</protein>
<evidence type="ECO:0000313" key="24">
    <source>
        <dbReference type="Proteomes" id="UP001228049"/>
    </source>
</evidence>
<evidence type="ECO:0000256" key="20">
    <source>
        <dbReference type="ARBA" id="ARBA00042906"/>
    </source>
</evidence>
<dbReference type="GO" id="GO:0007596">
    <property type="term" value="P:blood coagulation"/>
    <property type="evidence" value="ECO:0007669"/>
    <property type="project" value="UniProtKB-KW"/>
</dbReference>
<evidence type="ECO:0000256" key="11">
    <source>
        <dbReference type="ARBA" id="ARBA00023084"/>
    </source>
</evidence>
<evidence type="ECO:0000256" key="12">
    <source>
        <dbReference type="ARBA" id="ARBA00023157"/>
    </source>
</evidence>
<dbReference type="FunFam" id="2.40.10.10:FF:000011">
    <property type="entry name" value="Coagulation factor X"/>
    <property type="match status" value="1"/>
</dbReference>
<gene>
    <name evidence="23" type="ORF">KUDE01_001570</name>
</gene>
<keyword evidence="7" id="KW-0378">Hydrolase</keyword>
<feature type="domain" description="Peptidase S1" evidence="22">
    <location>
        <begin position="1"/>
        <end position="86"/>
    </location>
</feature>
<evidence type="ECO:0000256" key="18">
    <source>
        <dbReference type="ARBA" id="ARBA00041306"/>
    </source>
</evidence>
<dbReference type="InterPro" id="IPR009003">
    <property type="entry name" value="Peptidase_S1_PA"/>
</dbReference>
<keyword evidence="9" id="KW-0720">Serine protease</keyword>
<dbReference type="GO" id="GO:0005783">
    <property type="term" value="C:endoplasmic reticulum"/>
    <property type="evidence" value="ECO:0007669"/>
    <property type="project" value="UniProtKB-SubCell"/>
</dbReference>
<evidence type="ECO:0000256" key="5">
    <source>
        <dbReference type="ARBA" id="ARBA00022670"/>
    </source>
</evidence>
<dbReference type="Gene3D" id="2.40.10.10">
    <property type="entry name" value="Trypsin-like serine proteases"/>
    <property type="match status" value="1"/>
</dbReference>
<dbReference type="CDD" id="cd00190">
    <property type="entry name" value="Tryp_SPc"/>
    <property type="match status" value="1"/>
</dbReference>
<dbReference type="EC" id="3.4.21.69" evidence="16"/>
<dbReference type="Proteomes" id="UP001228049">
    <property type="component" value="Unassembled WGS sequence"/>
</dbReference>
<evidence type="ECO:0000256" key="8">
    <source>
        <dbReference type="ARBA" id="ARBA00022824"/>
    </source>
</evidence>
<evidence type="ECO:0000256" key="21">
    <source>
        <dbReference type="SAM" id="MobiDB-lite"/>
    </source>
</evidence>
<evidence type="ECO:0000256" key="15">
    <source>
        <dbReference type="ARBA" id="ARBA00037553"/>
    </source>
</evidence>
<dbReference type="GO" id="GO:0005615">
    <property type="term" value="C:extracellular space"/>
    <property type="evidence" value="ECO:0007669"/>
    <property type="project" value="TreeGrafter"/>
</dbReference>
<evidence type="ECO:0000256" key="13">
    <source>
        <dbReference type="ARBA" id="ARBA00023180"/>
    </source>
</evidence>
<dbReference type="Pfam" id="PF00089">
    <property type="entry name" value="Trypsin"/>
    <property type="match status" value="1"/>
</dbReference>
<dbReference type="PROSITE" id="PS50240">
    <property type="entry name" value="TRYPSIN_DOM"/>
    <property type="match status" value="1"/>
</dbReference>
<feature type="compositionally biased region" description="Basic residues" evidence="21">
    <location>
        <begin position="94"/>
        <end position="110"/>
    </location>
</feature>
<keyword evidence="8" id="KW-0256">Endoplasmic reticulum</keyword>
<dbReference type="EMBL" id="JASDAP010000029">
    <property type="protein sequence ID" value="KAK1876246.1"/>
    <property type="molecule type" value="Genomic_DNA"/>
</dbReference>
<evidence type="ECO:0000256" key="2">
    <source>
        <dbReference type="ARBA" id="ARBA00004555"/>
    </source>
</evidence>
<dbReference type="SUPFAM" id="SSF50494">
    <property type="entry name" value="Trypsin-like serine proteases"/>
    <property type="match status" value="1"/>
</dbReference>
<evidence type="ECO:0000259" key="22">
    <source>
        <dbReference type="PROSITE" id="PS50240"/>
    </source>
</evidence>
<evidence type="ECO:0000256" key="7">
    <source>
        <dbReference type="ARBA" id="ARBA00022801"/>
    </source>
</evidence>
<keyword evidence="24" id="KW-1185">Reference proteome</keyword>
<keyword evidence="12" id="KW-1015">Disulfide bond</keyword>
<feature type="region of interest" description="Disordered" evidence="21">
    <location>
        <begin position="91"/>
        <end position="110"/>
    </location>
</feature>
<dbReference type="InterPro" id="IPR050442">
    <property type="entry name" value="Peptidase_S1_coag_factors"/>
</dbReference>
<keyword evidence="11" id="KW-0094">Blood coagulation</keyword>
<dbReference type="GO" id="GO:0006508">
    <property type="term" value="P:proteolysis"/>
    <property type="evidence" value="ECO:0007669"/>
    <property type="project" value="UniProtKB-KW"/>
</dbReference>
<sequence>MPYVDRLACKESTQLRISTNMFCAGYDTIAKDSCQGDSGGPHVTRYGNTYFITGIVSWGEGCARKGKYGVYTQVSKYIRWINIAMEQLMPKEKSGRRRKRHRGPARRLLL</sequence>
<comment type="catalytic activity">
    <reaction evidence="14">
        <text>Degradation of blood coagulation factors Va and VIIIa.</text>
        <dbReference type="EC" id="3.4.21.69"/>
    </reaction>
</comment>
<dbReference type="InterPro" id="IPR033116">
    <property type="entry name" value="TRYPSIN_SER"/>
</dbReference>
<accession>A0AAD9ET96</accession>
<evidence type="ECO:0000256" key="19">
    <source>
        <dbReference type="ARBA" id="ARBA00042403"/>
    </source>
</evidence>
<comment type="function">
    <text evidence="15">Protein C is a vitamin K-dependent serine protease that regulates blood coagulation by inactivating factors Va and VIIIa in the presence of calcium ions and phospholipids. Exerts a protective effect on the endothelial cell barrier function.</text>
</comment>
<keyword evidence="4" id="KW-0964">Secreted</keyword>
<keyword evidence="6" id="KW-0356">Hemostasis</keyword>
<comment type="subcellular location">
    <subcellularLocation>
        <location evidence="1">Endoplasmic reticulum</location>
    </subcellularLocation>
    <subcellularLocation>
        <location evidence="2">Golgi apparatus</location>
    </subcellularLocation>
    <subcellularLocation>
        <location evidence="3">Secreted</location>
    </subcellularLocation>
</comment>
<evidence type="ECO:0000256" key="9">
    <source>
        <dbReference type="ARBA" id="ARBA00022825"/>
    </source>
</evidence>
<evidence type="ECO:0000256" key="14">
    <source>
        <dbReference type="ARBA" id="ARBA00036045"/>
    </source>
</evidence>
<reference evidence="23" key="1">
    <citation type="submission" date="2023-04" db="EMBL/GenBank/DDBJ databases">
        <title>Chromosome-level genome of Chaenocephalus aceratus.</title>
        <authorList>
            <person name="Park H."/>
        </authorList>
    </citation>
    <scope>NUCLEOTIDE SEQUENCE</scope>
    <source>
        <strain evidence="23">DE</strain>
        <tissue evidence="23">Muscle</tissue>
    </source>
</reference>
<keyword evidence="13" id="KW-0325">Glycoprotein</keyword>
<dbReference type="PANTHER" id="PTHR24278">
    <property type="entry name" value="COAGULATION FACTOR"/>
    <property type="match status" value="1"/>
</dbReference>
<organism evidence="23 24">
    <name type="scientific">Dissostichus eleginoides</name>
    <name type="common">Patagonian toothfish</name>
    <name type="synonym">Dissostichus amissus</name>
    <dbReference type="NCBI Taxonomy" id="100907"/>
    <lineage>
        <taxon>Eukaryota</taxon>
        <taxon>Metazoa</taxon>
        <taxon>Chordata</taxon>
        <taxon>Craniata</taxon>
        <taxon>Vertebrata</taxon>
        <taxon>Euteleostomi</taxon>
        <taxon>Actinopterygii</taxon>
        <taxon>Neopterygii</taxon>
        <taxon>Teleostei</taxon>
        <taxon>Neoteleostei</taxon>
        <taxon>Acanthomorphata</taxon>
        <taxon>Eupercaria</taxon>
        <taxon>Perciformes</taxon>
        <taxon>Notothenioidei</taxon>
        <taxon>Nototheniidae</taxon>
        <taxon>Dissostichus</taxon>
    </lineage>
</organism>
<name>A0AAD9ET96_DISEL</name>
<evidence type="ECO:0000256" key="16">
    <source>
        <dbReference type="ARBA" id="ARBA00038995"/>
    </source>
</evidence>
<evidence type="ECO:0000256" key="6">
    <source>
        <dbReference type="ARBA" id="ARBA00022696"/>
    </source>
</evidence>